<sequence>EVPWEPFVPLTKEEKVEVARAFSANRKKVLVAHEKSNIEISAEKFQCLRPSGWLNDEVMC</sequence>
<dbReference type="Proteomes" id="UP000265520">
    <property type="component" value="Unassembled WGS sequence"/>
</dbReference>
<dbReference type="EMBL" id="LXQA010039682">
    <property type="protein sequence ID" value="MCH99207.1"/>
    <property type="molecule type" value="Genomic_DNA"/>
</dbReference>
<keyword evidence="1" id="KW-0378">Hydrolase</keyword>
<comment type="caution">
    <text evidence="1">The sequence shown here is derived from an EMBL/GenBank/DDBJ whole genome shotgun (WGS) entry which is preliminary data.</text>
</comment>
<evidence type="ECO:0000313" key="2">
    <source>
        <dbReference type="Proteomes" id="UP000265520"/>
    </source>
</evidence>
<keyword evidence="1" id="KW-0645">Protease</keyword>
<dbReference type="AlphaFoldDB" id="A0A392NH63"/>
<protein>
    <submittedName>
        <fullName evidence="1">Ubiquitin-like-specific protease ESD4-like</fullName>
    </submittedName>
</protein>
<dbReference type="Gene3D" id="3.40.395.10">
    <property type="entry name" value="Adenoviral Proteinase, Chain A"/>
    <property type="match status" value="1"/>
</dbReference>
<gene>
    <name evidence="1" type="ORF">A2U01_0020218</name>
</gene>
<dbReference type="GO" id="GO:0008233">
    <property type="term" value="F:peptidase activity"/>
    <property type="evidence" value="ECO:0007669"/>
    <property type="project" value="UniProtKB-KW"/>
</dbReference>
<reference evidence="1 2" key="1">
    <citation type="journal article" date="2018" name="Front. Plant Sci.">
        <title>Red Clover (Trifolium pratense) and Zigzag Clover (T. medium) - A Picture of Genomic Similarities and Differences.</title>
        <authorList>
            <person name="Dluhosova J."/>
            <person name="Istvanek J."/>
            <person name="Nedelnik J."/>
            <person name="Repkova J."/>
        </authorList>
    </citation>
    <scope>NUCLEOTIDE SEQUENCE [LARGE SCALE GENOMIC DNA]</scope>
    <source>
        <strain evidence="2">cv. 10/8</strain>
        <tissue evidence="1">Leaf</tissue>
    </source>
</reference>
<dbReference type="GO" id="GO:0006508">
    <property type="term" value="P:proteolysis"/>
    <property type="evidence" value="ECO:0007669"/>
    <property type="project" value="UniProtKB-KW"/>
</dbReference>
<accession>A0A392NH63</accession>
<dbReference type="SUPFAM" id="SSF54001">
    <property type="entry name" value="Cysteine proteinases"/>
    <property type="match status" value="1"/>
</dbReference>
<name>A0A392NH63_9FABA</name>
<proteinExistence type="predicted"/>
<keyword evidence="2" id="KW-1185">Reference proteome</keyword>
<dbReference type="InterPro" id="IPR038765">
    <property type="entry name" value="Papain-like_cys_pep_sf"/>
</dbReference>
<feature type="non-terminal residue" evidence="1">
    <location>
        <position position="1"/>
    </location>
</feature>
<evidence type="ECO:0000313" key="1">
    <source>
        <dbReference type="EMBL" id="MCH99207.1"/>
    </source>
</evidence>
<organism evidence="1 2">
    <name type="scientific">Trifolium medium</name>
    <dbReference type="NCBI Taxonomy" id="97028"/>
    <lineage>
        <taxon>Eukaryota</taxon>
        <taxon>Viridiplantae</taxon>
        <taxon>Streptophyta</taxon>
        <taxon>Embryophyta</taxon>
        <taxon>Tracheophyta</taxon>
        <taxon>Spermatophyta</taxon>
        <taxon>Magnoliopsida</taxon>
        <taxon>eudicotyledons</taxon>
        <taxon>Gunneridae</taxon>
        <taxon>Pentapetalae</taxon>
        <taxon>rosids</taxon>
        <taxon>fabids</taxon>
        <taxon>Fabales</taxon>
        <taxon>Fabaceae</taxon>
        <taxon>Papilionoideae</taxon>
        <taxon>50 kb inversion clade</taxon>
        <taxon>NPAAA clade</taxon>
        <taxon>Hologalegina</taxon>
        <taxon>IRL clade</taxon>
        <taxon>Trifolieae</taxon>
        <taxon>Trifolium</taxon>
    </lineage>
</organism>